<dbReference type="Pfam" id="PF13439">
    <property type="entry name" value="Glyco_transf_4"/>
    <property type="match status" value="1"/>
</dbReference>
<comment type="caution">
    <text evidence="3">The sequence shown here is derived from an EMBL/GenBank/DDBJ whole genome shotgun (WGS) entry which is preliminary data.</text>
</comment>
<evidence type="ECO:0000259" key="2">
    <source>
        <dbReference type="Pfam" id="PF13439"/>
    </source>
</evidence>
<dbReference type="InterPro" id="IPR001296">
    <property type="entry name" value="Glyco_trans_1"/>
</dbReference>
<name>A0A1F7RR97_9BACT</name>
<dbReference type="AlphaFoldDB" id="A0A1F7RR97"/>
<dbReference type="InterPro" id="IPR028098">
    <property type="entry name" value="Glyco_trans_4-like_N"/>
</dbReference>
<dbReference type="PANTHER" id="PTHR12526">
    <property type="entry name" value="GLYCOSYLTRANSFERASE"/>
    <property type="match status" value="1"/>
</dbReference>
<feature type="domain" description="Glycosyl transferase family 1" evidence="1">
    <location>
        <begin position="123"/>
        <end position="292"/>
    </location>
</feature>
<evidence type="ECO:0000313" key="3">
    <source>
        <dbReference type="EMBL" id="OGL43981.1"/>
    </source>
</evidence>
<sequence length="319" mass="36228">MNMNGHFNLKDNLEDVLKLVAILKKQNIDIVHSHRGHDHWLAAVALAISRKKTPLIRTRHVNVAVRNHIFNKWLYNYKTDKIICVAKHIKDMLISNNGFKEEKLELIYTGADTELFDSRLTGEKIRRKFGISDNSPVVGVVGRITPIKGHRFIIDAIPAIKNEFPDAKFIFAGDFRDRNYLTILQSMSEKLGIKNSIIFTGFRDDIPYIVASFDVAVISSKGSEGSSRACYEFMAMKKPIVATKVGIIPEIIEDGITGMLVPRMDSEAMASAIINTLKKGDEAKRMGEAAYRSLMEKFNFNVWVDKNEKLFFELLSKYK</sequence>
<evidence type="ECO:0000259" key="1">
    <source>
        <dbReference type="Pfam" id="PF00534"/>
    </source>
</evidence>
<reference evidence="3 4" key="1">
    <citation type="journal article" date="2016" name="Nat. Commun.">
        <title>Thousands of microbial genomes shed light on interconnected biogeochemical processes in an aquifer system.</title>
        <authorList>
            <person name="Anantharaman K."/>
            <person name="Brown C.T."/>
            <person name="Hug L.A."/>
            <person name="Sharon I."/>
            <person name="Castelle C.J."/>
            <person name="Probst A.J."/>
            <person name="Thomas B.C."/>
            <person name="Singh A."/>
            <person name="Wilkins M.J."/>
            <person name="Karaoz U."/>
            <person name="Brodie E.L."/>
            <person name="Williams K.H."/>
            <person name="Hubbard S.S."/>
            <person name="Banfield J.F."/>
        </authorList>
    </citation>
    <scope>NUCLEOTIDE SEQUENCE [LARGE SCALE GENOMIC DNA]</scope>
</reference>
<dbReference type="Proteomes" id="UP000178797">
    <property type="component" value="Unassembled WGS sequence"/>
</dbReference>
<evidence type="ECO:0008006" key="5">
    <source>
        <dbReference type="Google" id="ProtNLM"/>
    </source>
</evidence>
<dbReference type="CDD" id="cd03801">
    <property type="entry name" value="GT4_PimA-like"/>
    <property type="match status" value="1"/>
</dbReference>
<feature type="domain" description="Glycosyltransferase subfamily 4-like N-terminal" evidence="2">
    <location>
        <begin position="9"/>
        <end position="114"/>
    </location>
</feature>
<dbReference type="EMBL" id="MGDE01000200">
    <property type="protein sequence ID" value="OGL43981.1"/>
    <property type="molecule type" value="Genomic_DNA"/>
</dbReference>
<organism evidence="3 4">
    <name type="scientific">Candidatus Schekmanbacteria bacterium RBG_16_38_10</name>
    <dbReference type="NCBI Taxonomy" id="1817879"/>
    <lineage>
        <taxon>Bacteria</taxon>
        <taxon>Candidatus Schekmaniibacteriota</taxon>
    </lineage>
</organism>
<accession>A0A1F7RR97</accession>
<dbReference type="Pfam" id="PF00534">
    <property type="entry name" value="Glycos_transf_1"/>
    <property type="match status" value="1"/>
</dbReference>
<evidence type="ECO:0000313" key="4">
    <source>
        <dbReference type="Proteomes" id="UP000178797"/>
    </source>
</evidence>
<dbReference type="SUPFAM" id="SSF53756">
    <property type="entry name" value="UDP-Glycosyltransferase/glycogen phosphorylase"/>
    <property type="match status" value="1"/>
</dbReference>
<gene>
    <name evidence="3" type="ORF">A2W05_04800</name>
</gene>
<dbReference type="Gene3D" id="3.40.50.2000">
    <property type="entry name" value="Glycogen Phosphorylase B"/>
    <property type="match status" value="2"/>
</dbReference>
<dbReference type="GO" id="GO:0016757">
    <property type="term" value="F:glycosyltransferase activity"/>
    <property type="evidence" value="ECO:0007669"/>
    <property type="project" value="InterPro"/>
</dbReference>
<proteinExistence type="predicted"/>
<dbReference type="PANTHER" id="PTHR12526:SF638">
    <property type="entry name" value="SPORE COAT PROTEIN SA"/>
    <property type="match status" value="1"/>
</dbReference>
<protein>
    <recommendedName>
        <fullName evidence="5">Glycosyl transferase family 1 domain-containing protein</fullName>
    </recommendedName>
</protein>